<proteinExistence type="predicted"/>
<organism evidence="2 3">
    <name type="scientific">Legionella busanensis</name>
    <dbReference type="NCBI Taxonomy" id="190655"/>
    <lineage>
        <taxon>Bacteria</taxon>
        <taxon>Pseudomonadati</taxon>
        <taxon>Pseudomonadota</taxon>
        <taxon>Gammaproteobacteria</taxon>
        <taxon>Legionellales</taxon>
        <taxon>Legionellaceae</taxon>
        <taxon>Legionella</taxon>
    </lineage>
</organism>
<dbReference type="AlphaFoldDB" id="A0A378JJ68"/>
<evidence type="ECO:0000259" key="1">
    <source>
        <dbReference type="Pfam" id="PF04991"/>
    </source>
</evidence>
<accession>A0A378JJ68</accession>
<dbReference type="Proteomes" id="UP000254794">
    <property type="component" value="Unassembled WGS sequence"/>
</dbReference>
<reference evidence="2 3" key="1">
    <citation type="submission" date="2018-06" db="EMBL/GenBank/DDBJ databases">
        <authorList>
            <consortium name="Pathogen Informatics"/>
            <person name="Doyle S."/>
        </authorList>
    </citation>
    <scope>NUCLEOTIDE SEQUENCE [LARGE SCALE GENOMIC DNA]</scope>
    <source>
        <strain evidence="2 3">NCTC13316</strain>
    </source>
</reference>
<keyword evidence="3" id="KW-1185">Reference proteome</keyword>
<gene>
    <name evidence="2" type="ORF">NCTC13316_01198</name>
</gene>
<dbReference type="EMBL" id="UGOD01000001">
    <property type="protein sequence ID" value="STX51107.1"/>
    <property type="molecule type" value="Genomic_DNA"/>
</dbReference>
<name>A0A378JJ68_9GAMM</name>
<sequence>MKSILSNANEINHSQSNILTDGRLRQAQLRMLDMLIIIDAICVKHQLVYWLDAGTLLGAIRHQGFIPWDDDMDIAMPRESYEKFLKVAPSELPADMHLQLAGIEPGYYNLGTPLKIRDRRSYYLEKHENGNEPYTQGIFIDIFVYDKMIVTPWKRRFYKRISRKLLRLLGTKHSSLPMGRSHKLYRALSYIFPKVILNRGLNYLVHHSKKLNSPYLGRGYHCKKVTVIEFAEVFPLKRALFENHYFNIPYNADSILRKEYGDYHILPPESERGLRHCKQLIIES</sequence>
<evidence type="ECO:0000313" key="2">
    <source>
        <dbReference type="EMBL" id="STX51107.1"/>
    </source>
</evidence>
<dbReference type="Pfam" id="PF04991">
    <property type="entry name" value="LicD"/>
    <property type="match status" value="1"/>
</dbReference>
<protein>
    <submittedName>
        <fullName evidence="2">LicD family protein (Phosphorylcholine metabolism)</fullName>
    </submittedName>
</protein>
<dbReference type="RefSeq" id="WP_242604641.1">
    <property type="nucleotide sequence ID" value="NZ_CAAAHP010000001.1"/>
</dbReference>
<dbReference type="InterPro" id="IPR007074">
    <property type="entry name" value="LicD/FKTN/FKRP_NTP_transf"/>
</dbReference>
<dbReference type="GO" id="GO:0009100">
    <property type="term" value="P:glycoprotein metabolic process"/>
    <property type="evidence" value="ECO:0007669"/>
    <property type="project" value="UniProtKB-ARBA"/>
</dbReference>
<dbReference type="PANTHER" id="PTHR43404:SF1">
    <property type="entry name" value="MNN4P"/>
    <property type="match status" value="1"/>
</dbReference>
<evidence type="ECO:0000313" key="3">
    <source>
        <dbReference type="Proteomes" id="UP000254794"/>
    </source>
</evidence>
<feature type="domain" description="LicD/FKTN/FKRP nucleotidyltransferase" evidence="1">
    <location>
        <begin position="42"/>
        <end position="261"/>
    </location>
</feature>
<dbReference type="InterPro" id="IPR052942">
    <property type="entry name" value="LPS_cholinephosphotransferase"/>
</dbReference>
<dbReference type="PANTHER" id="PTHR43404">
    <property type="entry name" value="LIPOPOLYSACCHARIDE CHOLINEPHOSPHOTRANSFERASE LICD"/>
    <property type="match status" value="1"/>
</dbReference>